<gene>
    <name evidence="2" type="ORF">ACEU3E_13895</name>
</gene>
<feature type="transmembrane region" description="Helical" evidence="1">
    <location>
        <begin position="6"/>
        <end position="27"/>
    </location>
</feature>
<reference evidence="2 3" key="1">
    <citation type="submission" date="2024-09" db="EMBL/GenBank/DDBJ databases">
        <authorList>
            <person name="Makale K.P.P."/>
            <person name="Makhzoum A."/>
            <person name="Rantong G."/>
            <person name="Rahube T.O."/>
        </authorList>
    </citation>
    <scope>NUCLEOTIDE SEQUENCE [LARGE SCALE GENOMIC DNA]</scope>
    <source>
        <strain evidence="2 3">KM_D13</strain>
    </source>
</reference>
<name>A0ABV4V3K0_9BACL</name>
<dbReference type="EMBL" id="JBHDLN010000006">
    <property type="protein sequence ID" value="MFB0843266.1"/>
    <property type="molecule type" value="Genomic_DNA"/>
</dbReference>
<proteinExistence type="predicted"/>
<comment type="caution">
    <text evidence="2">The sequence shown here is derived from an EMBL/GenBank/DDBJ whole genome shotgun (WGS) entry which is preliminary data.</text>
</comment>
<keyword evidence="1" id="KW-0472">Membrane</keyword>
<protein>
    <submittedName>
        <fullName evidence="2">Uncharacterized protein</fullName>
    </submittedName>
</protein>
<organism evidence="2 3">
    <name type="scientific">Paenibacillus oleatilyticus</name>
    <dbReference type="NCBI Taxonomy" id="2594886"/>
    <lineage>
        <taxon>Bacteria</taxon>
        <taxon>Bacillati</taxon>
        <taxon>Bacillota</taxon>
        <taxon>Bacilli</taxon>
        <taxon>Bacillales</taxon>
        <taxon>Paenibacillaceae</taxon>
        <taxon>Paenibacillus</taxon>
    </lineage>
</organism>
<accession>A0ABV4V3K0</accession>
<dbReference type="Proteomes" id="UP001575622">
    <property type="component" value="Unassembled WGS sequence"/>
</dbReference>
<sequence length="28" mass="3129">MFTLQIFESIMMHAGMMPLTGIALPFIS</sequence>
<keyword evidence="3" id="KW-1185">Reference proteome</keyword>
<keyword evidence="1" id="KW-0812">Transmembrane</keyword>
<dbReference type="RefSeq" id="WP_253957002.1">
    <property type="nucleotide sequence ID" value="NZ_JAHNZO010000004.1"/>
</dbReference>
<evidence type="ECO:0000256" key="1">
    <source>
        <dbReference type="SAM" id="Phobius"/>
    </source>
</evidence>
<keyword evidence="1" id="KW-1133">Transmembrane helix</keyword>
<evidence type="ECO:0000313" key="2">
    <source>
        <dbReference type="EMBL" id="MFB0843266.1"/>
    </source>
</evidence>
<evidence type="ECO:0000313" key="3">
    <source>
        <dbReference type="Proteomes" id="UP001575622"/>
    </source>
</evidence>